<accession>A0A4U1IWB4</accession>
<feature type="transmembrane region" description="Helical" evidence="1">
    <location>
        <begin position="83"/>
        <end position="101"/>
    </location>
</feature>
<organism evidence="2 3">
    <name type="scientific">Polyangium fumosum</name>
    <dbReference type="NCBI Taxonomy" id="889272"/>
    <lineage>
        <taxon>Bacteria</taxon>
        <taxon>Pseudomonadati</taxon>
        <taxon>Myxococcota</taxon>
        <taxon>Polyangia</taxon>
        <taxon>Polyangiales</taxon>
        <taxon>Polyangiaceae</taxon>
        <taxon>Polyangium</taxon>
    </lineage>
</organism>
<name>A0A4U1IWB4_9BACT</name>
<dbReference type="Proteomes" id="UP000309215">
    <property type="component" value="Unassembled WGS sequence"/>
</dbReference>
<feature type="transmembrane region" description="Helical" evidence="1">
    <location>
        <begin position="43"/>
        <end position="62"/>
    </location>
</feature>
<dbReference type="EMBL" id="SSMQ01000064">
    <property type="protein sequence ID" value="TKC98747.1"/>
    <property type="molecule type" value="Genomic_DNA"/>
</dbReference>
<keyword evidence="3" id="KW-1185">Reference proteome</keyword>
<dbReference type="OrthoDB" id="9790409at2"/>
<dbReference type="AlphaFoldDB" id="A0A4U1IWB4"/>
<sequence length="137" mass="13821">MKSFGAAFAAGALFAAGLGGSGMTDPTKVLGFLDVTGAWDPSLAFVMLGAVGAHFVTLRLILRRGGPIFGGSFQIPTRKDIDVQLIAGAAVFGVGWGLGGYCPGPALASLSTLAPAVLVFIATMVAGMLLQHLTADL</sequence>
<reference evidence="2 3" key="1">
    <citation type="submission" date="2019-04" db="EMBL/GenBank/DDBJ databases">
        <authorList>
            <person name="Li Y."/>
            <person name="Wang J."/>
        </authorList>
    </citation>
    <scope>NUCLEOTIDE SEQUENCE [LARGE SCALE GENOMIC DNA]</scope>
    <source>
        <strain evidence="2 3">DSM 14668</strain>
    </source>
</reference>
<protein>
    <submittedName>
        <fullName evidence="2">YeeE/YedE family protein</fullName>
    </submittedName>
</protein>
<evidence type="ECO:0000313" key="2">
    <source>
        <dbReference type="EMBL" id="TKC98747.1"/>
    </source>
</evidence>
<dbReference type="InterPro" id="IPR046513">
    <property type="entry name" value="DUF6691"/>
</dbReference>
<dbReference type="Pfam" id="PF20398">
    <property type="entry name" value="DUF6691"/>
    <property type="match status" value="1"/>
</dbReference>
<comment type="caution">
    <text evidence="2">The sequence shown here is derived from an EMBL/GenBank/DDBJ whole genome shotgun (WGS) entry which is preliminary data.</text>
</comment>
<keyword evidence="1" id="KW-0812">Transmembrane</keyword>
<gene>
    <name evidence="2" type="ORF">E8A74_40305</name>
</gene>
<evidence type="ECO:0000313" key="3">
    <source>
        <dbReference type="Proteomes" id="UP000309215"/>
    </source>
</evidence>
<evidence type="ECO:0000256" key="1">
    <source>
        <dbReference type="SAM" id="Phobius"/>
    </source>
</evidence>
<feature type="transmembrane region" description="Helical" evidence="1">
    <location>
        <begin position="107"/>
        <end position="130"/>
    </location>
</feature>
<proteinExistence type="predicted"/>
<keyword evidence="1" id="KW-0472">Membrane</keyword>
<dbReference type="RefSeq" id="WP_136934443.1">
    <property type="nucleotide sequence ID" value="NZ_SSMQ01000064.1"/>
</dbReference>
<keyword evidence="1" id="KW-1133">Transmembrane helix</keyword>